<protein>
    <submittedName>
        <fullName evidence="5">Haloacid dehalogenase-like hydrolase</fullName>
    </submittedName>
</protein>
<proteinExistence type="predicted"/>
<evidence type="ECO:0000313" key="5">
    <source>
        <dbReference type="EMBL" id="TPG41653.1"/>
    </source>
</evidence>
<comment type="caution">
    <text evidence="5">The sequence shown here is derived from an EMBL/GenBank/DDBJ whole genome shotgun (WGS) entry which is preliminary data.</text>
</comment>
<accession>A0A502EV92</accession>
<keyword evidence="4" id="KW-0472">Membrane</keyword>
<name>A0A502EV92_9FLAO</name>
<evidence type="ECO:0000256" key="3">
    <source>
        <dbReference type="ARBA" id="ARBA00022842"/>
    </source>
</evidence>
<dbReference type="InterPro" id="IPR036412">
    <property type="entry name" value="HAD-like_sf"/>
</dbReference>
<evidence type="ECO:0000256" key="1">
    <source>
        <dbReference type="ARBA" id="ARBA00022723"/>
    </source>
</evidence>
<dbReference type="PANTHER" id="PTHR43344">
    <property type="entry name" value="PHOSPHOSERINE PHOSPHATASE"/>
    <property type="match status" value="1"/>
</dbReference>
<feature type="transmembrane region" description="Helical" evidence="4">
    <location>
        <begin position="30"/>
        <end position="50"/>
    </location>
</feature>
<dbReference type="PANTHER" id="PTHR43344:SF13">
    <property type="entry name" value="PHOSPHATASE RV3661-RELATED"/>
    <property type="match status" value="1"/>
</dbReference>
<evidence type="ECO:0000256" key="4">
    <source>
        <dbReference type="SAM" id="Phobius"/>
    </source>
</evidence>
<dbReference type="Pfam" id="PF12710">
    <property type="entry name" value="HAD"/>
    <property type="match status" value="1"/>
</dbReference>
<keyword evidence="3" id="KW-0460">Magnesium</keyword>
<evidence type="ECO:0000256" key="2">
    <source>
        <dbReference type="ARBA" id="ARBA00022801"/>
    </source>
</evidence>
<keyword evidence="1" id="KW-0479">Metal-binding</keyword>
<sequence length="191" mass="22468">MKTIVFFDFDGMLYKKDSLLEFTKFSRGNISFYTGLLLLLPYLIGLKLRIYPNEKTKIKFIRHFFKDYKYDDFNTLCRNFSLTKIEQNLAKETYTKFLNHLENNHLVYIVTASLPEWIEPWSNQFGVSVIGTKIEVQNNLLTGNFSTKNCFGIEKVSRIKELINLDEFDEIHVYGNGKGDIEMLTISKRFI</sequence>
<dbReference type="RefSeq" id="WP_140506113.1">
    <property type="nucleotide sequence ID" value="NZ_RCZH01000005.1"/>
</dbReference>
<dbReference type="AlphaFoldDB" id="A0A502EV92"/>
<dbReference type="OrthoDB" id="9794212at2"/>
<organism evidence="5 6">
    <name type="scientific">Flavobacterium pectinovorum</name>
    <dbReference type="NCBI Taxonomy" id="29533"/>
    <lineage>
        <taxon>Bacteria</taxon>
        <taxon>Pseudomonadati</taxon>
        <taxon>Bacteroidota</taxon>
        <taxon>Flavobacteriia</taxon>
        <taxon>Flavobacteriales</taxon>
        <taxon>Flavobacteriaceae</taxon>
        <taxon>Flavobacterium</taxon>
    </lineage>
</organism>
<dbReference type="GO" id="GO:0046872">
    <property type="term" value="F:metal ion binding"/>
    <property type="evidence" value="ECO:0007669"/>
    <property type="project" value="UniProtKB-KW"/>
</dbReference>
<keyword evidence="4" id="KW-1133">Transmembrane helix</keyword>
<keyword evidence="6" id="KW-1185">Reference proteome</keyword>
<evidence type="ECO:0000313" key="6">
    <source>
        <dbReference type="Proteomes" id="UP000319700"/>
    </source>
</evidence>
<dbReference type="InterPro" id="IPR023214">
    <property type="entry name" value="HAD_sf"/>
</dbReference>
<dbReference type="SUPFAM" id="SSF56784">
    <property type="entry name" value="HAD-like"/>
    <property type="match status" value="1"/>
</dbReference>
<dbReference type="EMBL" id="RCZH01000005">
    <property type="protein sequence ID" value="TPG41653.1"/>
    <property type="molecule type" value="Genomic_DNA"/>
</dbReference>
<dbReference type="NCBIfam" id="TIGR01488">
    <property type="entry name" value="HAD-SF-IB"/>
    <property type="match status" value="1"/>
</dbReference>
<gene>
    <name evidence="5" type="ORF">EAH81_09235</name>
</gene>
<dbReference type="GO" id="GO:0016787">
    <property type="term" value="F:hydrolase activity"/>
    <property type="evidence" value="ECO:0007669"/>
    <property type="project" value="UniProtKB-KW"/>
</dbReference>
<dbReference type="InterPro" id="IPR050582">
    <property type="entry name" value="HAD-like_SerB"/>
</dbReference>
<keyword evidence="4" id="KW-0812">Transmembrane</keyword>
<dbReference type="Proteomes" id="UP000319700">
    <property type="component" value="Unassembled WGS sequence"/>
</dbReference>
<reference evidence="5 6" key="1">
    <citation type="journal article" date="2019" name="Environ. Microbiol.">
        <title>Species interactions and distinct microbial communities in high Arctic permafrost affected cryosols are associated with the CH4 and CO2 gas fluxes.</title>
        <authorList>
            <person name="Altshuler I."/>
            <person name="Hamel J."/>
            <person name="Turney S."/>
            <person name="Magnuson E."/>
            <person name="Levesque R."/>
            <person name="Greer C."/>
            <person name="Whyte L.G."/>
        </authorList>
    </citation>
    <scope>NUCLEOTIDE SEQUENCE [LARGE SCALE GENOMIC DNA]</scope>
    <source>
        <strain evidence="5 6">42</strain>
    </source>
</reference>
<dbReference type="Gene3D" id="3.40.50.1000">
    <property type="entry name" value="HAD superfamily/HAD-like"/>
    <property type="match status" value="1"/>
</dbReference>
<keyword evidence="2 5" id="KW-0378">Hydrolase</keyword>
<dbReference type="Gene3D" id="1.20.1440.100">
    <property type="entry name" value="SG protein - dephosphorylation function"/>
    <property type="match status" value="1"/>
</dbReference>